<proteinExistence type="inferred from homology"/>
<dbReference type="PANTHER" id="PTHR43133:SF46">
    <property type="entry name" value="RNA POLYMERASE SIGMA-70 FACTOR ECF SUBFAMILY"/>
    <property type="match status" value="1"/>
</dbReference>
<dbReference type="OrthoDB" id="1524077at2"/>
<evidence type="ECO:0000313" key="7">
    <source>
        <dbReference type="EMBL" id="SHF55609.1"/>
    </source>
</evidence>
<reference evidence="7 8" key="1">
    <citation type="submission" date="2016-11" db="EMBL/GenBank/DDBJ databases">
        <authorList>
            <person name="Jaros S."/>
            <person name="Januszkiewicz K."/>
            <person name="Wedrychowicz H."/>
        </authorList>
    </citation>
    <scope>NUCLEOTIDE SEQUENCE [LARGE SCALE GENOMIC DNA]</scope>
    <source>
        <strain evidence="7 8">DSM 21986</strain>
    </source>
</reference>
<gene>
    <name evidence="7" type="ORF">SAMN05443144_11021</name>
</gene>
<evidence type="ECO:0000256" key="2">
    <source>
        <dbReference type="ARBA" id="ARBA00023015"/>
    </source>
</evidence>
<dbReference type="GO" id="GO:0006352">
    <property type="term" value="P:DNA-templated transcription initiation"/>
    <property type="evidence" value="ECO:0007669"/>
    <property type="project" value="InterPro"/>
</dbReference>
<dbReference type="Pfam" id="PF08281">
    <property type="entry name" value="Sigma70_r4_2"/>
    <property type="match status" value="1"/>
</dbReference>
<dbReference type="InterPro" id="IPR039425">
    <property type="entry name" value="RNA_pol_sigma-70-like"/>
</dbReference>
<dbReference type="InterPro" id="IPR007627">
    <property type="entry name" value="RNA_pol_sigma70_r2"/>
</dbReference>
<dbReference type="Pfam" id="PF04542">
    <property type="entry name" value="Sigma70_r2"/>
    <property type="match status" value="1"/>
</dbReference>
<dbReference type="STRING" id="1194090.SAMN05443144_11021"/>
<dbReference type="InterPro" id="IPR014327">
    <property type="entry name" value="RNA_pol_sigma70_bacteroid"/>
</dbReference>
<dbReference type="Gene3D" id="1.10.1740.10">
    <property type="match status" value="1"/>
</dbReference>
<keyword evidence="2" id="KW-0805">Transcription regulation</keyword>
<name>A0A1M5CLM9_9BACT</name>
<keyword evidence="3" id="KW-0731">Sigma factor</keyword>
<feature type="domain" description="RNA polymerase sigma factor 70 region 4 type 2" evidence="6">
    <location>
        <begin position="131"/>
        <end position="182"/>
    </location>
</feature>
<organism evidence="7 8">
    <name type="scientific">Fodinibius roseus</name>
    <dbReference type="NCBI Taxonomy" id="1194090"/>
    <lineage>
        <taxon>Bacteria</taxon>
        <taxon>Pseudomonadati</taxon>
        <taxon>Balneolota</taxon>
        <taxon>Balneolia</taxon>
        <taxon>Balneolales</taxon>
        <taxon>Balneolaceae</taxon>
        <taxon>Fodinibius</taxon>
    </lineage>
</organism>
<dbReference type="InterPro" id="IPR013249">
    <property type="entry name" value="RNA_pol_sigma70_r4_t2"/>
</dbReference>
<dbReference type="Proteomes" id="UP000184041">
    <property type="component" value="Unassembled WGS sequence"/>
</dbReference>
<dbReference type="Gene3D" id="1.10.10.10">
    <property type="entry name" value="Winged helix-like DNA-binding domain superfamily/Winged helix DNA-binding domain"/>
    <property type="match status" value="1"/>
</dbReference>
<dbReference type="InterPro" id="IPR036388">
    <property type="entry name" value="WH-like_DNA-bd_sf"/>
</dbReference>
<comment type="similarity">
    <text evidence="1">Belongs to the sigma-70 factor family. ECF subfamily.</text>
</comment>
<dbReference type="SUPFAM" id="SSF88946">
    <property type="entry name" value="Sigma2 domain of RNA polymerase sigma factors"/>
    <property type="match status" value="1"/>
</dbReference>
<evidence type="ECO:0000259" key="6">
    <source>
        <dbReference type="Pfam" id="PF08281"/>
    </source>
</evidence>
<dbReference type="InterPro" id="IPR013324">
    <property type="entry name" value="RNA_pol_sigma_r3/r4-like"/>
</dbReference>
<sequence>MEGGNDITYDSDQHLVERIREGDEQAFKRLFFNYYYDLCGFASQMTASREQAKDIVQEVFYKVWKGREQWTIYSSLKAYLFQSVRNETLNQMDREQHRQQLREQIATREKGYGRELRSRREDDTENEELLNRIWSLVGEMPRRRRAVFVLHRKHGLSYNEIAEVMGISRKTVENHMGLALSHIREQIEINHD</sequence>
<dbReference type="EMBL" id="FQUS01000010">
    <property type="protein sequence ID" value="SHF55609.1"/>
    <property type="molecule type" value="Genomic_DNA"/>
</dbReference>
<evidence type="ECO:0000259" key="5">
    <source>
        <dbReference type="Pfam" id="PF04542"/>
    </source>
</evidence>
<evidence type="ECO:0000313" key="8">
    <source>
        <dbReference type="Proteomes" id="UP000184041"/>
    </source>
</evidence>
<evidence type="ECO:0000256" key="3">
    <source>
        <dbReference type="ARBA" id="ARBA00023082"/>
    </source>
</evidence>
<dbReference type="RefSeq" id="WP_073063543.1">
    <property type="nucleotide sequence ID" value="NZ_FQUS01000010.1"/>
</dbReference>
<dbReference type="PANTHER" id="PTHR43133">
    <property type="entry name" value="RNA POLYMERASE ECF-TYPE SIGMA FACTO"/>
    <property type="match status" value="1"/>
</dbReference>
<dbReference type="NCBIfam" id="TIGR02985">
    <property type="entry name" value="Sig70_bacteroi1"/>
    <property type="match status" value="1"/>
</dbReference>
<keyword evidence="4" id="KW-0804">Transcription</keyword>
<keyword evidence="8" id="KW-1185">Reference proteome</keyword>
<protein>
    <submittedName>
        <fullName evidence="7">RNA polymerase sigma-70 factor, ECF subfamily</fullName>
    </submittedName>
</protein>
<evidence type="ECO:0000256" key="1">
    <source>
        <dbReference type="ARBA" id="ARBA00010641"/>
    </source>
</evidence>
<evidence type="ECO:0000256" key="4">
    <source>
        <dbReference type="ARBA" id="ARBA00023163"/>
    </source>
</evidence>
<dbReference type="InterPro" id="IPR014284">
    <property type="entry name" value="RNA_pol_sigma-70_dom"/>
</dbReference>
<dbReference type="SUPFAM" id="SSF88659">
    <property type="entry name" value="Sigma3 and sigma4 domains of RNA polymerase sigma factors"/>
    <property type="match status" value="1"/>
</dbReference>
<dbReference type="GO" id="GO:0016987">
    <property type="term" value="F:sigma factor activity"/>
    <property type="evidence" value="ECO:0007669"/>
    <property type="project" value="UniProtKB-KW"/>
</dbReference>
<accession>A0A1M5CLM9</accession>
<dbReference type="NCBIfam" id="TIGR02937">
    <property type="entry name" value="sigma70-ECF"/>
    <property type="match status" value="1"/>
</dbReference>
<dbReference type="GO" id="GO:0003677">
    <property type="term" value="F:DNA binding"/>
    <property type="evidence" value="ECO:0007669"/>
    <property type="project" value="InterPro"/>
</dbReference>
<feature type="domain" description="RNA polymerase sigma-70 region 2" evidence="5">
    <location>
        <begin position="34"/>
        <end position="96"/>
    </location>
</feature>
<dbReference type="AlphaFoldDB" id="A0A1M5CLM9"/>
<dbReference type="InterPro" id="IPR013325">
    <property type="entry name" value="RNA_pol_sigma_r2"/>
</dbReference>